<dbReference type="PANTHER" id="PTHR12565:SF184">
    <property type="entry name" value="BHLH TRANSCRIPTION FACTOR"/>
    <property type="match status" value="1"/>
</dbReference>
<dbReference type="PANTHER" id="PTHR12565">
    <property type="entry name" value="STEROL REGULATORY ELEMENT-BINDING PROTEIN"/>
    <property type="match status" value="1"/>
</dbReference>
<dbReference type="PROSITE" id="PS50888">
    <property type="entry name" value="BHLH"/>
    <property type="match status" value="1"/>
</dbReference>
<comment type="similarity">
    <text evidence="2">Belongs to the bHLH protein family.</text>
</comment>
<reference evidence="9" key="1">
    <citation type="submission" date="2015-12" db="EMBL/GenBank/DDBJ databases">
        <title>Update maize B73 reference genome by single molecule sequencing technologies.</title>
        <authorList>
            <consortium name="Maize Genome Sequencing Project"/>
            <person name="Ware D."/>
        </authorList>
    </citation>
    <scope>NUCLEOTIDE SEQUENCE [LARGE SCALE GENOMIC DNA]</scope>
    <source>
        <strain evidence="9">cv. B73</strain>
    </source>
</reference>
<dbReference type="Gene3D" id="4.10.280.10">
    <property type="entry name" value="Helix-loop-helix DNA-binding domain"/>
    <property type="match status" value="1"/>
</dbReference>
<feature type="region of interest" description="Disordered" evidence="6">
    <location>
        <begin position="1"/>
        <end position="38"/>
    </location>
</feature>
<comment type="subcellular location">
    <subcellularLocation>
        <location evidence="1">Nucleus</location>
    </subcellularLocation>
</comment>
<organism evidence="8 9">
    <name type="scientific">Zea mays</name>
    <name type="common">Maize</name>
    <dbReference type="NCBI Taxonomy" id="4577"/>
    <lineage>
        <taxon>Eukaryota</taxon>
        <taxon>Viridiplantae</taxon>
        <taxon>Streptophyta</taxon>
        <taxon>Embryophyta</taxon>
        <taxon>Tracheophyta</taxon>
        <taxon>Spermatophyta</taxon>
        <taxon>Magnoliopsida</taxon>
        <taxon>Liliopsida</taxon>
        <taxon>Poales</taxon>
        <taxon>Poaceae</taxon>
        <taxon>PACMAD clade</taxon>
        <taxon>Panicoideae</taxon>
        <taxon>Andropogonodae</taxon>
        <taxon>Andropogoneae</taxon>
        <taxon>Tripsacinae</taxon>
        <taxon>Zea</taxon>
    </lineage>
</organism>
<evidence type="ECO:0000313" key="8">
    <source>
        <dbReference type="EnsemblPlants" id="Zm00001eb305480_P001"/>
    </source>
</evidence>
<dbReference type="InParanoid" id="A0A804Q7G9"/>
<dbReference type="GO" id="GO:0005634">
    <property type="term" value="C:nucleus"/>
    <property type="evidence" value="ECO:0007669"/>
    <property type="project" value="UniProtKB-SubCell"/>
</dbReference>
<evidence type="ECO:0000256" key="4">
    <source>
        <dbReference type="ARBA" id="ARBA00023163"/>
    </source>
</evidence>
<reference evidence="8" key="2">
    <citation type="submission" date="2019-07" db="EMBL/GenBank/DDBJ databases">
        <authorList>
            <person name="Seetharam A."/>
            <person name="Woodhouse M."/>
            <person name="Cannon E."/>
        </authorList>
    </citation>
    <scope>NUCLEOTIDE SEQUENCE [LARGE SCALE GENOMIC DNA]</scope>
    <source>
        <strain evidence="8">cv. B73</strain>
    </source>
</reference>
<keyword evidence="9" id="KW-1185">Reference proteome</keyword>
<dbReference type="InterPro" id="IPR011598">
    <property type="entry name" value="bHLH_dom"/>
</dbReference>
<feature type="compositionally biased region" description="Basic and acidic residues" evidence="6">
    <location>
        <begin position="17"/>
        <end position="27"/>
    </location>
</feature>
<proteinExistence type="inferred from homology"/>
<evidence type="ECO:0000256" key="2">
    <source>
        <dbReference type="ARBA" id="ARBA00005510"/>
    </source>
</evidence>
<keyword evidence="4" id="KW-0804">Transcription</keyword>
<dbReference type="Proteomes" id="UP000007305">
    <property type="component" value="Chromosome 7"/>
</dbReference>
<dbReference type="InterPro" id="IPR036638">
    <property type="entry name" value="HLH_DNA-bd_sf"/>
</dbReference>
<evidence type="ECO:0000256" key="1">
    <source>
        <dbReference type="ARBA" id="ARBA00004123"/>
    </source>
</evidence>
<keyword evidence="5" id="KW-0539">Nucleus</keyword>
<sequence length="103" mass="11303">MVLNKGPSDGNAKKRKASGEGKGKDSPRSAAAGAAKVRREKISQRMKLLQDLVLGCNKVVGKAVMLDEIINYVQWVTVFGNHDDMAFERPPEWFSPDGVLPLH</sequence>
<dbReference type="InterPro" id="IPR024097">
    <property type="entry name" value="bHLH_ZIP_TF"/>
</dbReference>
<dbReference type="SUPFAM" id="SSF47459">
    <property type="entry name" value="HLH, helix-loop-helix DNA-binding domain"/>
    <property type="match status" value="1"/>
</dbReference>
<evidence type="ECO:0000259" key="7">
    <source>
        <dbReference type="PROSITE" id="PS50888"/>
    </source>
</evidence>
<name>A0A804Q7G9_MAIZE</name>
<protein>
    <recommendedName>
        <fullName evidence="7">BHLH domain-containing protein</fullName>
    </recommendedName>
</protein>
<keyword evidence="3" id="KW-0805">Transcription regulation</keyword>
<dbReference type="EnsemblPlants" id="Zm00001eb305480_T001">
    <property type="protein sequence ID" value="Zm00001eb305480_P001"/>
    <property type="gene ID" value="Zm00001eb305480"/>
</dbReference>
<feature type="domain" description="BHLH" evidence="7">
    <location>
        <begin position="26"/>
        <end position="76"/>
    </location>
</feature>
<dbReference type="Gramene" id="Zm00001eb305480_T001">
    <property type="protein sequence ID" value="Zm00001eb305480_P001"/>
    <property type="gene ID" value="Zm00001eb305480"/>
</dbReference>
<evidence type="ECO:0000256" key="5">
    <source>
        <dbReference type="ARBA" id="ARBA00023242"/>
    </source>
</evidence>
<accession>A0A804Q7G9</accession>
<dbReference type="AlphaFoldDB" id="A0A804Q7G9"/>
<evidence type="ECO:0000256" key="3">
    <source>
        <dbReference type="ARBA" id="ARBA00023015"/>
    </source>
</evidence>
<dbReference type="GO" id="GO:0006355">
    <property type="term" value="P:regulation of DNA-templated transcription"/>
    <property type="evidence" value="ECO:0007669"/>
    <property type="project" value="InterPro"/>
</dbReference>
<dbReference type="GO" id="GO:0046983">
    <property type="term" value="F:protein dimerization activity"/>
    <property type="evidence" value="ECO:0007669"/>
    <property type="project" value="InterPro"/>
</dbReference>
<evidence type="ECO:0000256" key="6">
    <source>
        <dbReference type="SAM" id="MobiDB-lite"/>
    </source>
</evidence>
<reference evidence="8" key="3">
    <citation type="submission" date="2021-05" db="UniProtKB">
        <authorList>
            <consortium name="EnsemblPlants"/>
        </authorList>
    </citation>
    <scope>IDENTIFICATION</scope>
    <source>
        <strain evidence="8">cv. B73</strain>
    </source>
</reference>
<evidence type="ECO:0000313" key="9">
    <source>
        <dbReference type="Proteomes" id="UP000007305"/>
    </source>
</evidence>